<organism evidence="1 2">
    <name type="scientific">Rubellimicrobium rubrum</name>
    <dbReference type="NCBI Taxonomy" id="2585369"/>
    <lineage>
        <taxon>Bacteria</taxon>
        <taxon>Pseudomonadati</taxon>
        <taxon>Pseudomonadota</taxon>
        <taxon>Alphaproteobacteria</taxon>
        <taxon>Rhodobacterales</taxon>
        <taxon>Roseobacteraceae</taxon>
        <taxon>Rubellimicrobium</taxon>
    </lineage>
</organism>
<evidence type="ECO:0000313" key="2">
    <source>
        <dbReference type="Proteomes" id="UP000305887"/>
    </source>
</evidence>
<evidence type="ECO:0000313" key="1">
    <source>
        <dbReference type="EMBL" id="TNC48795.1"/>
    </source>
</evidence>
<dbReference type="Proteomes" id="UP000305887">
    <property type="component" value="Unassembled WGS sequence"/>
</dbReference>
<reference evidence="1 2" key="1">
    <citation type="submission" date="2019-06" db="EMBL/GenBank/DDBJ databases">
        <title>YIM 131921 draft genome.</title>
        <authorList>
            <person name="Jiang L."/>
        </authorList>
    </citation>
    <scope>NUCLEOTIDE SEQUENCE [LARGE SCALE GENOMIC DNA]</scope>
    <source>
        <strain evidence="1 2">YIM 131921</strain>
    </source>
</reference>
<evidence type="ECO:0008006" key="3">
    <source>
        <dbReference type="Google" id="ProtNLM"/>
    </source>
</evidence>
<comment type="caution">
    <text evidence="1">The sequence shown here is derived from an EMBL/GenBank/DDBJ whole genome shotgun (WGS) entry which is preliminary data.</text>
</comment>
<dbReference type="OrthoDB" id="7844595at2"/>
<sequence length="226" mass="24930">MAQDAAPDTRTFQPPAGCTAYLTVQMASCTVSHHFTCESDPEGWQRRVDMDEGGVTYFGAIDAQTQWLESYHVMSDHSERLSPDPADPADFDTLTSTGLDTFDFRTDSPEIGGARYVGQDRLTGDTVTIDGVTLERTEYEMTSYDAQGNEVWRSAGNEFISRDWRMFLSGTGSTVVGEEVAESDDSPVEFIFPDERGFLSVSPKHGCGAVMSRFDTPLMSEPEDRG</sequence>
<keyword evidence="2" id="KW-1185">Reference proteome</keyword>
<accession>A0A5C4MXG2</accession>
<proteinExistence type="predicted"/>
<dbReference type="EMBL" id="VDFU01000015">
    <property type="protein sequence ID" value="TNC48795.1"/>
    <property type="molecule type" value="Genomic_DNA"/>
</dbReference>
<name>A0A5C4MXG2_9RHOB</name>
<gene>
    <name evidence="1" type="ORF">FHG66_12945</name>
</gene>
<protein>
    <recommendedName>
        <fullName evidence="3">DUF3108 domain-containing protein</fullName>
    </recommendedName>
</protein>
<dbReference type="AlphaFoldDB" id="A0A5C4MXG2"/>